<dbReference type="Proteomes" id="UP000234951">
    <property type="component" value="Unassembled WGS sequence"/>
</dbReference>
<feature type="signal peptide" evidence="2">
    <location>
        <begin position="1"/>
        <end position="28"/>
    </location>
</feature>
<evidence type="ECO:0000256" key="1">
    <source>
        <dbReference type="SAM" id="MobiDB-lite"/>
    </source>
</evidence>
<keyword evidence="2" id="KW-0732">Signal</keyword>
<dbReference type="PROSITE" id="PS51257">
    <property type="entry name" value="PROKAR_LIPOPROTEIN"/>
    <property type="match status" value="1"/>
</dbReference>
<evidence type="ECO:0000313" key="6">
    <source>
        <dbReference type="Proteomes" id="UP000235114"/>
    </source>
</evidence>
<feature type="chain" id="PRO_5015008450" description="Lipoprotein" evidence="2">
    <location>
        <begin position="29"/>
        <end position="227"/>
    </location>
</feature>
<dbReference type="EMBL" id="PGVA01000035">
    <property type="protein sequence ID" value="PLR81421.1"/>
    <property type="molecule type" value="Genomic_DNA"/>
</dbReference>
<sequence length="227" mass="25555">MKQLKKGLAFAALLILLLGGCGTQEEQANDAGTDPGSKREEENNQEAGNSEPSEEETNNESSSPENANAIIRILEQNLEYEVNGQEKQDTAFLKHNDNQNYSIYVLPGYELTAEEPHKDSLFLTENPEVFMRIELLPDDTDWESVTENTKAQLATVNEHIETMQPSEDTFLKNATVMESAHDGEIVSAYLIKDEKQPLKLTMFTKENADHRDAFLKMAKTIMKESNQ</sequence>
<keyword evidence="6" id="KW-1185">Reference proteome</keyword>
<reference evidence="4 6" key="2">
    <citation type="submission" date="2017-12" db="EMBL/GenBank/DDBJ databases">
        <title>Comparative Functional Genomics of Dry Heat Resistant strains isolated from the Viking Spacecraft.</title>
        <authorList>
            <person name="Seuylemezian A."/>
            <person name="Cooper K."/>
            <person name="Vaishampayan P."/>
        </authorList>
    </citation>
    <scope>NUCLEOTIDE SEQUENCE [LARGE SCALE GENOMIC DNA]</scope>
    <source>
        <strain evidence="4 6">ATCC 29669</strain>
    </source>
</reference>
<proteinExistence type="predicted"/>
<dbReference type="AlphaFoldDB" id="A0A2N5GJP7"/>
<dbReference type="RefSeq" id="WP_101578229.1">
    <property type="nucleotide sequence ID" value="NZ_PGVA01000035.1"/>
</dbReference>
<dbReference type="OrthoDB" id="2735367at2"/>
<gene>
    <name evidence="3" type="ORF">CU635_15175</name>
    <name evidence="4" type="ORF">CVD25_20350</name>
</gene>
<reference evidence="3 5" key="1">
    <citation type="submission" date="2017-11" db="EMBL/GenBank/DDBJ databases">
        <title>Comparitive Functional Genomics of Dry Heat Resistant strains isolated from the Viking Spacecraft.</title>
        <authorList>
            <person name="Seuylemezian A."/>
            <person name="Cooper K."/>
            <person name="Vaishampayan P."/>
        </authorList>
    </citation>
    <scope>NUCLEOTIDE SEQUENCE [LARGE SCALE GENOMIC DNA]</scope>
    <source>
        <strain evidence="3 5">M4.6</strain>
    </source>
</reference>
<evidence type="ECO:0000256" key="2">
    <source>
        <dbReference type="SAM" id="SignalP"/>
    </source>
</evidence>
<dbReference type="EMBL" id="PGVD01000074">
    <property type="protein sequence ID" value="PLR90040.1"/>
    <property type="molecule type" value="Genomic_DNA"/>
</dbReference>
<organism evidence="3 5">
    <name type="scientific">Bacillus canaveralius</name>
    <dbReference type="NCBI Taxonomy" id="1403243"/>
    <lineage>
        <taxon>Bacteria</taxon>
        <taxon>Bacillati</taxon>
        <taxon>Bacillota</taxon>
        <taxon>Bacilli</taxon>
        <taxon>Bacillales</taxon>
        <taxon>Bacillaceae</taxon>
        <taxon>Bacillus</taxon>
    </lineage>
</organism>
<feature type="region of interest" description="Disordered" evidence="1">
    <location>
        <begin position="25"/>
        <end position="65"/>
    </location>
</feature>
<accession>A0A2N5GJP7</accession>
<evidence type="ECO:0000313" key="5">
    <source>
        <dbReference type="Proteomes" id="UP000234951"/>
    </source>
</evidence>
<protein>
    <recommendedName>
        <fullName evidence="7">Lipoprotein</fullName>
    </recommendedName>
</protein>
<evidence type="ECO:0000313" key="3">
    <source>
        <dbReference type="EMBL" id="PLR81421.1"/>
    </source>
</evidence>
<evidence type="ECO:0000313" key="4">
    <source>
        <dbReference type="EMBL" id="PLR90040.1"/>
    </source>
</evidence>
<evidence type="ECO:0008006" key="7">
    <source>
        <dbReference type="Google" id="ProtNLM"/>
    </source>
</evidence>
<comment type="caution">
    <text evidence="3">The sequence shown here is derived from an EMBL/GenBank/DDBJ whole genome shotgun (WGS) entry which is preliminary data.</text>
</comment>
<name>A0A2N5GJP7_9BACI</name>
<dbReference type="Proteomes" id="UP000235114">
    <property type="component" value="Unassembled WGS sequence"/>
</dbReference>